<feature type="domain" description="FYVE-type" evidence="5">
    <location>
        <begin position="200"/>
        <end position="260"/>
    </location>
</feature>
<gene>
    <name evidence="6" type="ORF">Ae201684_011754</name>
</gene>
<evidence type="ECO:0000256" key="3">
    <source>
        <dbReference type="ARBA" id="ARBA00022833"/>
    </source>
</evidence>
<keyword evidence="7" id="KW-1185">Reference proteome</keyword>
<dbReference type="Gene3D" id="3.30.530.20">
    <property type="match status" value="1"/>
</dbReference>
<dbReference type="InterPro" id="IPR017455">
    <property type="entry name" value="Znf_FYVE-rel"/>
</dbReference>
<dbReference type="InterPro" id="IPR013083">
    <property type="entry name" value="Znf_RING/FYVE/PHD"/>
</dbReference>
<dbReference type="InterPro" id="IPR023393">
    <property type="entry name" value="START-like_dom_sf"/>
</dbReference>
<dbReference type="Proteomes" id="UP000481153">
    <property type="component" value="Unassembled WGS sequence"/>
</dbReference>
<dbReference type="VEuPathDB" id="FungiDB:AeMF1_012841"/>
<dbReference type="SMART" id="SM00064">
    <property type="entry name" value="FYVE"/>
    <property type="match status" value="1"/>
</dbReference>
<name>A0A6G0WTU6_9STRA</name>
<reference evidence="6 7" key="1">
    <citation type="submission" date="2019-07" db="EMBL/GenBank/DDBJ databases">
        <title>Genomics analysis of Aphanomyces spp. identifies a new class of oomycete effector associated with host adaptation.</title>
        <authorList>
            <person name="Gaulin E."/>
        </authorList>
    </citation>
    <scope>NUCLEOTIDE SEQUENCE [LARGE SCALE GENOMIC DNA]</scope>
    <source>
        <strain evidence="6 7">ATCC 201684</strain>
    </source>
</reference>
<proteinExistence type="predicted"/>
<dbReference type="InterPro" id="IPR000306">
    <property type="entry name" value="Znf_FYVE"/>
</dbReference>
<dbReference type="PROSITE" id="PS50178">
    <property type="entry name" value="ZF_FYVE"/>
    <property type="match status" value="1"/>
</dbReference>
<dbReference type="PANTHER" id="PTHR13510">
    <property type="entry name" value="FYVE-FINGER-CONTAINING RAB5 EFFECTOR PROTEIN RABENOSYN-5-RELATED"/>
    <property type="match status" value="1"/>
</dbReference>
<protein>
    <recommendedName>
        <fullName evidence="5">FYVE-type domain-containing protein</fullName>
    </recommendedName>
</protein>
<dbReference type="PANTHER" id="PTHR13510:SF44">
    <property type="entry name" value="RABENOSYN-5"/>
    <property type="match status" value="1"/>
</dbReference>
<dbReference type="InterPro" id="IPR052727">
    <property type="entry name" value="Rab4/Rab5_effector"/>
</dbReference>
<organism evidence="6 7">
    <name type="scientific">Aphanomyces euteiches</name>
    <dbReference type="NCBI Taxonomy" id="100861"/>
    <lineage>
        <taxon>Eukaryota</taxon>
        <taxon>Sar</taxon>
        <taxon>Stramenopiles</taxon>
        <taxon>Oomycota</taxon>
        <taxon>Saprolegniomycetes</taxon>
        <taxon>Saprolegniales</taxon>
        <taxon>Verrucalvaceae</taxon>
        <taxon>Aphanomyces</taxon>
    </lineage>
</organism>
<comment type="caution">
    <text evidence="6">The sequence shown here is derived from an EMBL/GenBank/DDBJ whole genome shotgun (WGS) entry which is preliminary data.</text>
</comment>
<accession>A0A6G0WTU6</accession>
<evidence type="ECO:0000256" key="2">
    <source>
        <dbReference type="ARBA" id="ARBA00022771"/>
    </source>
</evidence>
<dbReference type="CDD" id="cd00065">
    <property type="entry name" value="FYVE_like_SF"/>
    <property type="match status" value="1"/>
</dbReference>
<sequence length="348" mass="39580">MPRYDRECIDYVKRTSGVVGAESTNAASSDDVARFFYLDSPQKLEQYAYTMGQKIADRRNLYTMVKPEVNQVPTYYCGIAWVLHDIPKLVSARDMCCLEYHNEIEMIDDAQCRRRGWVRCMHSIDLRCCPPLKASHGIVRGSISRTGHIFLETDVPGVLELYSVVIANAHGNLIITPSPWLWPSGNVKWYSIWKNSFRPVSESTFCTRCRRHFGIFMRKFHCRMCFQTICNDCGHTWRLPISGNIPVNVFICHACFSPHAFAAQTLHCTSNRPSLLSIRELETVKQRILLSSETVDGLDAVNLHRDTVQYHGLPWESIGNSTPPSYTASGRRNLNVGFVPAESPAQKK</sequence>
<dbReference type="AlphaFoldDB" id="A0A6G0WTU6"/>
<dbReference type="SUPFAM" id="SSF57903">
    <property type="entry name" value="FYVE/PHD zinc finger"/>
    <property type="match status" value="1"/>
</dbReference>
<dbReference type="GO" id="GO:0008270">
    <property type="term" value="F:zinc ion binding"/>
    <property type="evidence" value="ECO:0007669"/>
    <property type="project" value="UniProtKB-KW"/>
</dbReference>
<dbReference type="SUPFAM" id="SSF55961">
    <property type="entry name" value="Bet v1-like"/>
    <property type="match status" value="1"/>
</dbReference>
<dbReference type="Gene3D" id="3.30.40.10">
    <property type="entry name" value="Zinc/RING finger domain, C3HC4 (zinc finger)"/>
    <property type="match status" value="1"/>
</dbReference>
<evidence type="ECO:0000256" key="4">
    <source>
        <dbReference type="PROSITE-ProRule" id="PRU00091"/>
    </source>
</evidence>
<keyword evidence="2 4" id="KW-0863">Zinc-finger</keyword>
<evidence type="ECO:0000313" key="6">
    <source>
        <dbReference type="EMBL" id="KAF0730870.1"/>
    </source>
</evidence>
<dbReference type="InterPro" id="IPR011011">
    <property type="entry name" value="Znf_FYVE_PHD"/>
</dbReference>
<dbReference type="EMBL" id="VJMJ01000149">
    <property type="protein sequence ID" value="KAF0730870.1"/>
    <property type="molecule type" value="Genomic_DNA"/>
</dbReference>
<keyword evidence="1" id="KW-0479">Metal-binding</keyword>
<keyword evidence="3" id="KW-0862">Zinc</keyword>
<evidence type="ECO:0000256" key="1">
    <source>
        <dbReference type="ARBA" id="ARBA00022723"/>
    </source>
</evidence>
<dbReference type="Pfam" id="PF01363">
    <property type="entry name" value="FYVE"/>
    <property type="match status" value="1"/>
</dbReference>
<evidence type="ECO:0000313" key="7">
    <source>
        <dbReference type="Proteomes" id="UP000481153"/>
    </source>
</evidence>
<evidence type="ECO:0000259" key="5">
    <source>
        <dbReference type="PROSITE" id="PS50178"/>
    </source>
</evidence>